<dbReference type="EMBL" id="CM051395">
    <property type="protein sequence ID" value="KAJ4726233.1"/>
    <property type="molecule type" value="Genomic_DNA"/>
</dbReference>
<organism evidence="1 2">
    <name type="scientific">Melia azedarach</name>
    <name type="common">Chinaberry tree</name>
    <dbReference type="NCBI Taxonomy" id="155640"/>
    <lineage>
        <taxon>Eukaryota</taxon>
        <taxon>Viridiplantae</taxon>
        <taxon>Streptophyta</taxon>
        <taxon>Embryophyta</taxon>
        <taxon>Tracheophyta</taxon>
        <taxon>Spermatophyta</taxon>
        <taxon>Magnoliopsida</taxon>
        <taxon>eudicotyledons</taxon>
        <taxon>Gunneridae</taxon>
        <taxon>Pentapetalae</taxon>
        <taxon>rosids</taxon>
        <taxon>malvids</taxon>
        <taxon>Sapindales</taxon>
        <taxon>Meliaceae</taxon>
        <taxon>Melia</taxon>
    </lineage>
</organism>
<gene>
    <name evidence="1" type="ORF">OWV82_004977</name>
</gene>
<name>A0ACC1YT73_MELAZ</name>
<reference evidence="1 2" key="1">
    <citation type="journal article" date="2023" name="Science">
        <title>Complex scaffold remodeling in plant triterpene biosynthesis.</title>
        <authorList>
            <person name="De La Pena R."/>
            <person name="Hodgson H."/>
            <person name="Liu J.C."/>
            <person name="Stephenson M.J."/>
            <person name="Martin A.C."/>
            <person name="Owen C."/>
            <person name="Harkess A."/>
            <person name="Leebens-Mack J."/>
            <person name="Jimenez L.E."/>
            <person name="Osbourn A."/>
            <person name="Sattely E.S."/>
        </authorList>
    </citation>
    <scope>NUCLEOTIDE SEQUENCE [LARGE SCALE GENOMIC DNA]</scope>
    <source>
        <strain evidence="2">cv. JPN11</strain>
        <tissue evidence="1">Leaf</tissue>
    </source>
</reference>
<comment type="caution">
    <text evidence="1">The sequence shown here is derived from an EMBL/GenBank/DDBJ whole genome shotgun (WGS) entry which is preliminary data.</text>
</comment>
<protein>
    <submittedName>
        <fullName evidence="1">B3 domain-containing protein</fullName>
    </submittedName>
</protein>
<proteinExistence type="predicted"/>
<evidence type="ECO:0000313" key="2">
    <source>
        <dbReference type="Proteomes" id="UP001164539"/>
    </source>
</evidence>
<evidence type="ECO:0000313" key="1">
    <source>
        <dbReference type="EMBL" id="KAJ4726233.1"/>
    </source>
</evidence>
<accession>A0ACC1YT73</accession>
<dbReference type="Proteomes" id="UP001164539">
    <property type="component" value="Chromosome 2"/>
</dbReference>
<sequence>MAGLMGAIRYYVDLIIVLGIGLINSAYEEGRFCDIFHLDLEGWRDCVTCKKNVHCGCIMSTHTHTVLDAGGVMCTKCLRNDNLVGPKCSKMPFISSSSCPSRDLQEPQEVASDKLITVSTPGPPLEKDASLSESSEHFSADTLDEDDTPDSSIGNEKPQSDAPRKIHSYRRYTPMTSEEELQQIQKDANSVVVPLFEKTLTVSDADPKNGRVVVPKRCAKDYFPKVSEPQGFPIKIQDTSGNDWDFRFRYWPNNNSTMYVLEGLKEYMISKKCQAGDKVTFYRIDPEGKLVIGLKKTQPNVSSRKKQLRTLEKKAKLTSGRTK</sequence>
<keyword evidence="2" id="KW-1185">Reference proteome</keyword>